<name>A0AAV3L6T5_ENTFC</name>
<dbReference type="InterPro" id="IPR047951">
    <property type="entry name" value="Transpos_ISL3"/>
</dbReference>
<feature type="domain" description="Transposase IS204/IS1001/IS1096/IS1165 DDE" evidence="1">
    <location>
        <begin position="87"/>
        <end position="225"/>
    </location>
</feature>
<dbReference type="RefSeq" id="WP_002298528.1">
    <property type="nucleotide sequence ID" value="NZ_KI518288.1"/>
</dbReference>
<dbReference type="InterPro" id="IPR002560">
    <property type="entry name" value="Transposase_DDE"/>
</dbReference>
<organism evidence="2 3">
    <name type="scientific">Enterococcus faecium 10/96A</name>
    <dbReference type="NCBI Taxonomy" id="1391465"/>
    <lineage>
        <taxon>Bacteria</taxon>
        <taxon>Bacillati</taxon>
        <taxon>Bacillota</taxon>
        <taxon>Bacilli</taxon>
        <taxon>Lactobacillales</taxon>
        <taxon>Enterococcaceae</taxon>
        <taxon>Enterococcus</taxon>
    </lineage>
</organism>
<evidence type="ECO:0000313" key="2">
    <source>
        <dbReference type="EMBL" id="ERT51890.1"/>
    </source>
</evidence>
<proteinExistence type="predicted"/>
<dbReference type="Proteomes" id="UP000017126">
    <property type="component" value="Unassembled WGS sequence"/>
</dbReference>
<dbReference type="EMBL" id="AXOL01000003">
    <property type="protein sequence ID" value="ERT51890.1"/>
    <property type="molecule type" value="Genomic_DNA"/>
</dbReference>
<accession>A0AAV3L6T5</accession>
<sequence length="266" mass="31780">MRLRKQHYHYQSCGKYFTAHTYLVVPSCFISKQVHYTILEELTERQALKTLTKRCDLSVTTFQRTLSALSAMLRQMLDYLPHCLLFDEFRSLSISHGKFSFSCMNRETGKLFDILSSRRKKDLIAYFMRFTRKAHMGVRYIVTNMNAPYFSLVKESFPNAQIIIDCFHIGQHLNKFFDRVRKRVMKQLNQKDTSQAKYYRQLKPLYKLLLKSDDELDYTTFKKWQNFQWRYLTESEVVDRLPSISYELKIAKQFIKSCLAIITRNS</sequence>
<dbReference type="AlphaFoldDB" id="A0AAV3L6T5"/>
<evidence type="ECO:0000313" key="3">
    <source>
        <dbReference type="Proteomes" id="UP000017126"/>
    </source>
</evidence>
<comment type="caution">
    <text evidence="2">The sequence shown here is derived from an EMBL/GenBank/DDBJ whole genome shotgun (WGS) entry which is preliminary data.</text>
</comment>
<dbReference type="PANTHER" id="PTHR33498:SF1">
    <property type="entry name" value="TRANSPOSASE FOR INSERTION SEQUENCE ELEMENT IS1557"/>
    <property type="match status" value="1"/>
</dbReference>
<protein>
    <recommendedName>
        <fullName evidence="1">Transposase IS204/IS1001/IS1096/IS1165 DDE domain-containing protein</fullName>
    </recommendedName>
</protein>
<dbReference type="PANTHER" id="PTHR33498">
    <property type="entry name" value="TRANSPOSASE FOR INSERTION SEQUENCE ELEMENT IS1557"/>
    <property type="match status" value="1"/>
</dbReference>
<evidence type="ECO:0000259" key="1">
    <source>
        <dbReference type="Pfam" id="PF01610"/>
    </source>
</evidence>
<gene>
    <name evidence="2" type="ORF">O991_00083</name>
</gene>
<reference evidence="2 3" key="1">
    <citation type="submission" date="2013-09" db="EMBL/GenBank/DDBJ databases">
        <title>The Genome Sequence of Enterococcus faecium 10/96A.</title>
        <authorList>
            <consortium name="The Broad Institute Genome Sequencing Platform"/>
            <consortium name="The Broad Institute Genome Sequencing Center for Infectious Disease"/>
            <person name="Earl A.M."/>
            <person name="Gilmore M.S."/>
            <person name="Lebreton F."/>
            <person name="Courvalin P."/>
            <person name="Walker B."/>
            <person name="Young S.K."/>
            <person name="Zeng Q."/>
            <person name="Gargeya S."/>
            <person name="Fitzgerald M."/>
            <person name="Haas B."/>
            <person name="Abouelleil A."/>
            <person name="Alvarado L."/>
            <person name="Arachchi H.M."/>
            <person name="Berlin A.M."/>
            <person name="Chapman S.B."/>
            <person name="Dewar J."/>
            <person name="Goldberg J."/>
            <person name="Griggs A."/>
            <person name="Gujja S."/>
            <person name="Hansen M."/>
            <person name="Howarth C."/>
            <person name="Imamovic A."/>
            <person name="Larimer J."/>
            <person name="McCowan C."/>
            <person name="Murphy C."/>
            <person name="Neiman D."/>
            <person name="Pearson M."/>
            <person name="Priest M."/>
            <person name="Roberts A."/>
            <person name="Saif S."/>
            <person name="Shea T."/>
            <person name="Sisk P."/>
            <person name="Sykes S."/>
            <person name="Wortman J."/>
            <person name="Nusbaum C."/>
            <person name="Birren B."/>
        </authorList>
    </citation>
    <scope>NUCLEOTIDE SEQUENCE [LARGE SCALE GENOMIC DNA]</scope>
    <source>
        <strain evidence="2 3">10/96A</strain>
    </source>
</reference>
<dbReference type="Pfam" id="PF01610">
    <property type="entry name" value="DDE_Tnp_ISL3"/>
    <property type="match status" value="1"/>
</dbReference>